<organism evidence="2 3">
    <name type="scientific">Parageobacillus thermoglucosidasius</name>
    <name type="common">Geobacillus thermoglucosidasius</name>
    <dbReference type="NCBI Taxonomy" id="1426"/>
    <lineage>
        <taxon>Bacteria</taxon>
        <taxon>Bacillati</taxon>
        <taxon>Bacillota</taxon>
        <taxon>Bacilli</taxon>
        <taxon>Bacillales</taxon>
        <taxon>Anoxybacillaceae</taxon>
        <taxon>Parageobacillus</taxon>
    </lineage>
</organism>
<dbReference type="Pfam" id="PF00501">
    <property type="entry name" value="AMP-binding"/>
    <property type="match status" value="1"/>
</dbReference>
<protein>
    <recommendedName>
        <fullName evidence="1">AMP-dependent synthetase/ligase domain-containing protein</fullName>
    </recommendedName>
</protein>
<dbReference type="AlphaFoldDB" id="A0A1B7KU69"/>
<proteinExistence type="predicted"/>
<dbReference type="PANTHER" id="PTHR43845:SF1">
    <property type="entry name" value="BLR5969 PROTEIN"/>
    <property type="match status" value="1"/>
</dbReference>
<name>A0A1B7KU69_PARTM</name>
<dbReference type="OrthoDB" id="580775at2"/>
<dbReference type="EMBL" id="LXMA01000012">
    <property type="protein sequence ID" value="OAT73602.1"/>
    <property type="molecule type" value="Genomic_DNA"/>
</dbReference>
<evidence type="ECO:0000313" key="2">
    <source>
        <dbReference type="EMBL" id="OAT73602.1"/>
    </source>
</evidence>
<evidence type="ECO:0000259" key="1">
    <source>
        <dbReference type="Pfam" id="PF00501"/>
    </source>
</evidence>
<reference evidence="3" key="1">
    <citation type="submission" date="2016-05" db="EMBL/GenBank/DDBJ databases">
        <authorList>
            <person name="Wang W."/>
            <person name="Zhu L."/>
        </authorList>
    </citation>
    <scope>NUCLEOTIDE SEQUENCE [LARGE SCALE GENOMIC DNA]</scope>
    <source>
        <strain evidence="3">W-2</strain>
    </source>
</reference>
<gene>
    <name evidence="2" type="ORF">A7K69_06415</name>
</gene>
<feature type="domain" description="AMP-dependent synthetase/ligase" evidence="1">
    <location>
        <begin position="51"/>
        <end position="255"/>
    </location>
</feature>
<comment type="caution">
    <text evidence="2">The sequence shown here is derived from an EMBL/GenBank/DDBJ whole genome shotgun (WGS) entry which is preliminary data.</text>
</comment>
<dbReference type="Gene3D" id="3.40.50.12780">
    <property type="entry name" value="N-terminal domain of ligase-like"/>
    <property type="match status" value="1"/>
</dbReference>
<dbReference type="InterPro" id="IPR000873">
    <property type="entry name" value="AMP-dep_synth/lig_dom"/>
</dbReference>
<accession>A0A1B7KU69</accession>
<dbReference type="RefSeq" id="WP_064551260.1">
    <property type="nucleotide sequence ID" value="NZ_LXMA01000012.1"/>
</dbReference>
<dbReference type="Proteomes" id="UP000078290">
    <property type="component" value="Unassembled WGS sequence"/>
</dbReference>
<evidence type="ECO:0000313" key="3">
    <source>
        <dbReference type="Proteomes" id="UP000078290"/>
    </source>
</evidence>
<dbReference type="PANTHER" id="PTHR43845">
    <property type="entry name" value="BLR5969 PROTEIN"/>
    <property type="match status" value="1"/>
</dbReference>
<sequence length="397" mass="44898">MNNQLFIEAALRSKLYQKKLKNINLEDWNNIPFTTKKDLRNADTYDMLGVPLHQVAAYHETSGTTGTPTPSWYSRKDIEQGVQIILQSPLQLNENDIVLNRFPFALAIPSFMVYETTQKVGAGHIGADKASMVTPDRRVVEIMARTHPTILALLPSEAEKLYHVGMQMGVRFPTKGLRALLLAGELISPARKKYIEQLWGVPVYGLFGSTETGGLFVTCENGHYHLDNPNVKIEVVDDFGKPVENGEKGNCVISTAREGMPLLRYANQDIVQIVDGSQCSCQKNEPILLHYGRKEDVIQYQNKSITFHELQEAVYTLHKVPFMWKIRVASDRVQFLCQFIESVDEMTISSIKYELTGKLGIDIDVQPTVIIPVEKLTEKPAYAKYAYIERESEVFVK</sequence>
<dbReference type="InterPro" id="IPR042099">
    <property type="entry name" value="ANL_N_sf"/>
</dbReference>
<dbReference type="SUPFAM" id="SSF56801">
    <property type="entry name" value="Acetyl-CoA synthetase-like"/>
    <property type="match status" value="1"/>
</dbReference>